<feature type="chain" id="PRO_5045134875" evidence="1">
    <location>
        <begin position="20"/>
        <end position="351"/>
    </location>
</feature>
<name>A0ABU1LHC8_9FLAO</name>
<evidence type="ECO:0000256" key="1">
    <source>
        <dbReference type="SAM" id="SignalP"/>
    </source>
</evidence>
<reference evidence="2 3" key="1">
    <citation type="submission" date="2023-07" db="EMBL/GenBank/DDBJ databases">
        <title>Sorghum-associated microbial communities from plants grown in Nebraska, USA.</title>
        <authorList>
            <person name="Schachtman D."/>
        </authorList>
    </citation>
    <scope>NUCLEOTIDE SEQUENCE [LARGE SCALE GENOMIC DNA]</scope>
    <source>
        <strain evidence="2 3">DS1709</strain>
    </source>
</reference>
<organism evidence="2 3">
    <name type="scientific">Chryseobacterium geocarposphaerae</name>
    <dbReference type="NCBI Taxonomy" id="1416776"/>
    <lineage>
        <taxon>Bacteria</taxon>
        <taxon>Pseudomonadati</taxon>
        <taxon>Bacteroidota</taxon>
        <taxon>Flavobacteriia</taxon>
        <taxon>Flavobacteriales</taxon>
        <taxon>Weeksellaceae</taxon>
        <taxon>Chryseobacterium group</taxon>
        <taxon>Chryseobacterium</taxon>
    </lineage>
</organism>
<evidence type="ECO:0000313" key="2">
    <source>
        <dbReference type="EMBL" id="MDR6406099.1"/>
    </source>
</evidence>
<protein>
    <submittedName>
        <fullName evidence="2">Microcystin-dependent protein</fullName>
    </submittedName>
</protein>
<evidence type="ECO:0000313" key="3">
    <source>
        <dbReference type="Proteomes" id="UP001184853"/>
    </source>
</evidence>
<dbReference type="RefSeq" id="WP_115982340.1">
    <property type="nucleotide sequence ID" value="NZ_JAVDQS010000009.1"/>
</dbReference>
<keyword evidence="3" id="KW-1185">Reference proteome</keyword>
<gene>
    <name evidence="2" type="ORF">J2781_003047</name>
</gene>
<accession>A0ABU1LHC8</accession>
<dbReference type="EMBL" id="JAVDQS010000009">
    <property type="protein sequence ID" value="MDR6406099.1"/>
    <property type="molecule type" value="Genomic_DNA"/>
</dbReference>
<keyword evidence="1" id="KW-0732">Signal</keyword>
<proteinExistence type="predicted"/>
<dbReference type="Proteomes" id="UP001184853">
    <property type="component" value="Unassembled WGS sequence"/>
</dbReference>
<feature type="signal peptide" evidence="1">
    <location>
        <begin position="1"/>
        <end position="19"/>
    </location>
</feature>
<sequence length="351" mass="37569">MKKIIVTSLFLLIYSSLSAQKGLIGIGTNSPNAVLDVVSGKNGVLIPRGTATQIQNIQNPDDSELVYSLTNDGVTINRKGFWYYQSGSWKPLLENIINSNNIVYTVDGVLTSERQMTMDGKSLNIGPNLFYISGTSSMIGILTAAPTQTLDVNGEVRVQTLNNAGNVLSDAQGVLVLDTEYFDVGDVKPSFMTTDHDGWYLLNGRDITTLPAAAQNNATSVLGITTTLPDAAGRYSMGTASTPGSFTGNNTVTLVRANLPLFNFTYTTNSTGAHTHTMTFDRIRTNAQNGGGNNVHDYWLSGSFVGGSNYSKSTSFTAHLHTYSVPSGGSNTPVNITPTALNANYFVYLGQ</sequence>
<comment type="caution">
    <text evidence="2">The sequence shown here is derived from an EMBL/GenBank/DDBJ whole genome shotgun (WGS) entry which is preliminary data.</text>
</comment>